<gene>
    <name evidence="1" type="ORF">F6U93_06725</name>
</gene>
<dbReference type="EMBL" id="WAAT01000037">
    <property type="protein sequence ID" value="KAB1068389.1"/>
    <property type="molecule type" value="Genomic_DNA"/>
</dbReference>
<proteinExistence type="predicted"/>
<name>A0A6N6MGA2_9FLAO</name>
<organism evidence="1 2">
    <name type="scientific">Pseudotamlana haliotis</name>
    <dbReference type="NCBI Taxonomy" id="2614804"/>
    <lineage>
        <taxon>Bacteria</taxon>
        <taxon>Pseudomonadati</taxon>
        <taxon>Bacteroidota</taxon>
        <taxon>Flavobacteriia</taxon>
        <taxon>Flavobacteriales</taxon>
        <taxon>Flavobacteriaceae</taxon>
        <taxon>Pseudotamlana</taxon>
    </lineage>
</organism>
<protein>
    <submittedName>
        <fullName evidence="1">Uncharacterized protein</fullName>
    </submittedName>
</protein>
<evidence type="ECO:0000313" key="2">
    <source>
        <dbReference type="Proteomes" id="UP000441333"/>
    </source>
</evidence>
<reference evidence="1 2" key="1">
    <citation type="submission" date="2019-09" db="EMBL/GenBank/DDBJ databases">
        <authorList>
            <person name="Cao W.R."/>
        </authorList>
    </citation>
    <scope>NUCLEOTIDE SEQUENCE [LARGE SCALE GENOMIC DNA]</scope>
    <source>
        <strain evidence="1 2">B1N29</strain>
    </source>
</reference>
<dbReference type="Proteomes" id="UP000441333">
    <property type="component" value="Unassembled WGS sequence"/>
</dbReference>
<comment type="caution">
    <text evidence="1">The sequence shown here is derived from an EMBL/GenBank/DDBJ whole genome shotgun (WGS) entry which is preliminary data.</text>
</comment>
<evidence type="ECO:0000313" key="1">
    <source>
        <dbReference type="EMBL" id="KAB1068389.1"/>
    </source>
</evidence>
<dbReference type="RefSeq" id="WP_191963465.1">
    <property type="nucleotide sequence ID" value="NZ_WAAT01000037.1"/>
</dbReference>
<keyword evidence="2" id="KW-1185">Reference proteome</keyword>
<sequence length="177" mass="20555">MPLKKAELITRANKILKTKYPDFKFLLDDYDITAWSNSKKTIVKYRRIIRFTPLNKNDGRLANHLRYDFEVNLTNQRISPFDTLGMTDFYIPTAEEQEKIDFVIDAFSLPRFGFNNSIVEDAKMYRIHIDNDVAFGKYFIDKTTGEECMGSIEGSYAPMPEIPGMTEFPDPLIEISE</sequence>
<dbReference type="AlphaFoldDB" id="A0A6N6MGA2"/>
<accession>A0A6N6MGA2</accession>